<dbReference type="GO" id="GO:0016020">
    <property type="term" value="C:membrane"/>
    <property type="evidence" value="ECO:0007669"/>
    <property type="project" value="UniProtKB-SubCell"/>
</dbReference>
<proteinExistence type="predicted"/>
<evidence type="ECO:0000256" key="2">
    <source>
        <dbReference type="ARBA" id="ARBA00022692"/>
    </source>
</evidence>
<feature type="transmembrane region" description="Helical" evidence="5">
    <location>
        <begin position="12"/>
        <end position="32"/>
    </location>
</feature>
<dbReference type="OrthoDB" id="5555605at2"/>
<dbReference type="PANTHER" id="PTHR36985">
    <property type="entry name" value="TRANSLOCATION AND ASSEMBLY MODULE SUBUNIT TAMB"/>
    <property type="match status" value="1"/>
</dbReference>
<protein>
    <recommendedName>
        <fullName evidence="8">Translocation/assembly module TamB</fullName>
    </recommendedName>
</protein>
<sequence>MNVYQRYLSKSLIFFSGLLFLIILLLESNFGFKLFFNITNYFFLGFKTEKISGNWRDFTLKNITFNFFHASIKADRIHILINPASILSVHKIFKNIEIKNLIFSFDENNFFSLKKEYVKKNSLEKNIFFNNCIILKKIHFNKILFKSKSSHMILFNVYSGLKLINNNFTILNTHVDYTVFNFKKYNQKVFLNTKEFVNTKKINNFLSFFLDNKQLSLPINLNFISIQFKKINLFRHQFKNIFFQGIINKKFIFKLRCNDFFKFNIFGKVLLSNLHHPMYIHLYIHRLLFPVKKNLTFVSKNFNIILQGTVDHYYLLFKNIINISGMPSVFLNIFCNGNLTNISLNKIYFIPISNNKLDNSKKQTYIQYISKLTGNVNMLNNFNSTVNSINVSHFNLKANIINKKFLVSGSLHYNEVNNIKIPKINFFLGKNKGFLQGSISKLINLNSSINANNLDDFIPDLKGAIISTLNIYGFYFSPVISGVILGEKLNWNNTIYFKKMKMLFNINIQKNATKNISISIKNINLSKFYLDYLNIKFYWSDIKQKFCFFMKNKNFNINFIVNGKFNYHNQIWKGTFKNINVSIFNKKWICNKNPIIFAFKKNIKKNEVKDKFYIFSLMKKIKKFLFFSIFNSSINFKTNFFFQTKFISNKKNKFSNIKTFLCSNDTILYKKIKNKIFSKKISFLKLLINFKKNNLITRLVIYPSKNKNNKLFGFLNIYNIFYKKNIQGKYFLLNFPCSILNFFINNSTILKGVCIGKINFSRSLYQPHVLADIHLKNFYIKSNKILKYIILFFYPSLNLVKNIKINQSIFIHQGNILFQLCSNWKNKIFNSTKWEIFFSSNQIFLFILPKIRLNISSQLNLHYFLLKYDLIGYLKSFLFDFEINEKNFTF</sequence>
<keyword evidence="3 5" id="KW-1133">Transmembrane helix</keyword>
<evidence type="ECO:0000256" key="3">
    <source>
        <dbReference type="ARBA" id="ARBA00022989"/>
    </source>
</evidence>
<name>A0A5J6ZEL4_9GAMM</name>
<dbReference type="PANTHER" id="PTHR36985:SF1">
    <property type="entry name" value="TRANSLOCATION AND ASSEMBLY MODULE SUBUNIT TAMB"/>
    <property type="match status" value="1"/>
</dbReference>
<gene>
    <name evidence="6" type="ORF">FQV32_00650</name>
</gene>
<reference evidence="6 7" key="1">
    <citation type="submission" date="2019-07" db="EMBL/GenBank/DDBJ databases">
        <title>Buchnera limit thermal tolerance of host aphids.</title>
        <authorList>
            <person name="Zhang B."/>
            <person name="Moran N."/>
        </authorList>
    </citation>
    <scope>NUCLEOTIDE SEQUENCE [LARGE SCALE GENOMIC DNA]</scope>
    <source>
        <strain evidence="6 7">Ago-UT1</strain>
    </source>
</reference>
<evidence type="ECO:0000256" key="1">
    <source>
        <dbReference type="ARBA" id="ARBA00004167"/>
    </source>
</evidence>
<evidence type="ECO:0000313" key="6">
    <source>
        <dbReference type="EMBL" id="QFQ31936.1"/>
    </source>
</evidence>
<evidence type="ECO:0000256" key="4">
    <source>
        <dbReference type="ARBA" id="ARBA00023136"/>
    </source>
</evidence>
<evidence type="ECO:0000313" key="7">
    <source>
        <dbReference type="Proteomes" id="UP000326914"/>
    </source>
</evidence>
<comment type="subcellular location">
    <subcellularLocation>
        <location evidence="1">Membrane</location>
        <topology evidence="1">Single-pass membrane protein</topology>
    </subcellularLocation>
</comment>
<accession>A0A5J6ZEL4</accession>
<dbReference type="RefSeq" id="WP_158345985.1">
    <property type="nucleotide sequence ID" value="NZ_CP042426.1"/>
</dbReference>
<evidence type="ECO:0000256" key="5">
    <source>
        <dbReference type="SAM" id="Phobius"/>
    </source>
</evidence>
<evidence type="ECO:0008006" key="8">
    <source>
        <dbReference type="Google" id="ProtNLM"/>
    </source>
</evidence>
<keyword evidence="2 5" id="KW-0812">Transmembrane</keyword>
<keyword evidence="4 5" id="KW-0472">Membrane</keyword>
<dbReference type="AlphaFoldDB" id="A0A5J6ZEL4"/>
<dbReference type="Proteomes" id="UP000326914">
    <property type="component" value="Chromosome"/>
</dbReference>
<dbReference type="EMBL" id="CP042426">
    <property type="protein sequence ID" value="QFQ31936.1"/>
    <property type="molecule type" value="Genomic_DNA"/>
</dbReference>
<organism evidence="6 7">
    <name type="scientific">Buchnera aphidicola</name>
    <name type="common">Aphis gossypii</name>
    <dbReference type="NCBI Taxonomy" id="98785"/>
    <lineage>
        <taxon>Bacteria</taxon>
        <taxon>Pseudomonadati</taxon>
        <taxon>Pseudomonadota</taxon>
        <taxon>Gammaproteobacteria</taxon>
        <taxon>Enterobacterales</taxon>
        <taxon>Erwiniaceae</taxon>
        <taxon>Buchnera</taxon>
    </lineage>
</organism>